<dbReference type="InterPro" id="IPR036263">
    <property type="entry name" value="Chorismate_II_sf"/>
</dbReference>
<evidence type="ECO:0000256" key="5">
    <source>
        <dbReference type="ARBA" id="ARBA00004817"/>
    </source>
</evidence>
<evidence type="ECO:0000256" key="6">
    <source>
        <dbReference type="ARBA" id="ARBA00012404"/>
    </source>
</evidence>
<dbReference type="GO" id="GO:0005737">
    <property type="term" value="C:cytoplasm"/>
    <property type="evidence" value="ECO:0007669"/>
    <property type="project" value="UniProtKB-SubCell"/>
</dbReference>
<dbReference type="GO" id="GO:0009094">
    <property type="term" value="P:L-phenylalanine biosynthetic process"/>
    <property type="evidence" value="ECO:0007669"/>
    <property type="project" value="UniProtKB-UniPathway"/>
</dbReference>
<evidence type="ECO:0000256" key="2">
    <source>
        <dbReference type="ARBA" id="ARBA00002364"/>
    </source>
</evidence>
<evidence type="ECO:0000259" key="22">
    <source>
        <dbReference type="PROSITE" id="PS51671"/>
    </source>
</evidence>
<dbReference type="PROSITE" id="PS00857">
    <property type="entry name" value="PREPHENATE_DEHYDR_1"/>
    <property type="match status" value="1"/>
</dbReference>
<evidence type="ECO:0000256" key="4">
    <source>
        <dbReference type="ARBA" id="ARBA00004741"/>
    </source>
</evidence>
<dbReference type="InterPro" id="IPR018528">
    <property type="entry name" value="Preph_deHydtase_CS"/>
</dbReference>
<evidence type="ECO:0000256" key="14">
    <source>
        <dbReference type="ARBA" id="ARBA00023239"/>
    </source>
</evidence>
<dbReference type="InterPro" id="IPR002701">
    <property type="entry name" value="CM_II_prokaryot"/>
</dbReference>
<evidence type="ECO:0000256" key="1">
    <source>
        <dbReference type="ARBA" id="ARBA00000824"/>
    </source>
</evidence>
<dbReference type="PANTHER" id="PTHR21022">
    <property type="entry name" value="PREPHENATE DEHYDRATASE P PROTEIN"/>
    <property type="match status" value="1"/>
</dbReference>
<dbReference type="EMBL" id="RQJP01000001">
    <property type="protein sequence ID" value="RRB16953.1"/>
    <property type="molecule type" value="Genomic_DNA"/>
</dbReference>
<dbReference type="InterPro" id="IPR036979">
    <property type="entry name" value="CM_dom_sf"/>
</dbReference>
<dbReference type="Gene3D" id="3.40.190.10">
    <property type="entry name" value="Periplasmic binding protein-like II"/>
    <property type="match status" value="2"/>
</dbReference>
<dbReference type="PROSITE" id="PS51671">
    <property type="entry name" value="ACT"/>
    <property type="match status" value="1"/>
</dbReference>
<feature type="domain" description="Prephenate dehydratase" evidence="21">
    <location>
        <begin position="111"/>
        <end position="288"/>
    </location>
</feature>
<evidence type="ECO:0000256" key="10">
    <source>
        <dbReference type="ARBA" id="ARBA00022605"/>
    </source>
</evidence>
<keyword evidence="11" id="KW-0057">Aromatic amino acid biosynthesis</keyword>
<dbReference type="UniPathway" id="UPA00121">
    <property type="reaction ID" value="UER00345"/>
</dbReference>
<evidence type="ECO:0000256" key="15">
    <source>
        <dbReference type="ARBA" id="ARBA00023268"/>
    </source>
</evidence>
<keyword evidence="9" id="KW-0963">Cytoplasm</keyword>
<dbReference type="CDD" id="cd13630">
    <property type="entry name" value="PBP2_PDT_1"/>
    <property type="match status" value="1"/>
</dbReference>
<dbReference type="CDD" id="cd04905">
    <property type="entry name" value="ACT_CM-PDT"/>
    <property type="match status" value="1"/>
</dbReference>
<dbReference type="InterPro" id="IPR001086">
    <property type="entry name" value="Preph_deHydtase"/>
</dbReference>
<comment type="pathway">
    <text evidence="4">Amino-acid biosynthesis; L-phenylalanine biosynthesis; phenylpyruvate from prephenate: step 1/1.</text>
</comment>
<dbReference type="AlphaFoldDB" id="A0A3P1CUE5"/>
<dbReference type="SUPFAM" id="SSF48600">
    <property type="entry name" value="Chorismate mutase II"/>
    <property type="match status" value="1"/>
</dbReference>
<comment type="catalytic activity">
    <reaction evidence="18">
        <text>prephenate + H(+) = 3-phenylpyruvate + CO2 + H2O</text>
        <dbReference type="Rhea" id="RHEA:21648"/>
        <dbReference type="ChEBI" id="CHEBI:15377"/>
        <dbReference type="ChEBI" id="CHEBI:15378"/>
        <dbReference type="ChEBI" id="CHEBI:16526"/>
        <dbReference type="ChEBI" id="CHEBI:18005"/>
        <dbReference type="ChEBI" id="CHEBI:29934"/>
        <dbReference type="EC" id="4.2.1.51"/>
    </reaction>
</comment>
<dbReference type="Proteomes" id="UP000274271">
    <property type="component" value="Unassembled WGS sequence"/>
</dbReference>
<protein>
    <recommendedName>
        <fullName evidence="8">Bifunctional chorismate mutase/prephenate dehydratase</fullName>
        <ecNumber evidence="7">4.2.1.51</ecNumber>
        <ecNumber evidence="6">5.4.99.5</ecNumber>
    </recommendedName>
    <alternativeName>
        <fullName evidence="17">Chorismate mutase-prephenate dehydratase</fullName>
    </alternativeName>
    <alternativeName>
        <fullName evidence="16">p-protein</fullName>
    </alternativeName>
</protein>
<dbReference type="GO" id="GO:0046417">
    <property type="term" value="P:chorismate metabolic process"/>
    <property type="evidence" value="ECO:0007669"/>
    <property type="project" value="InterPro"/>
</dbReference>
<keyword evidence="14 23" id="KW-0456">Lyase</keyword>
<dbReference type="PANTHER" id="PTHR21022:SF19">
    <property type="entry name" value="PREPHENATE DEHYDRATASE-RELATED"/>
    <property type="match status" value="1"/>
</dbReference>
<dbReference type="OrthoDB" id="9802281at2"/>
<comment type="caution">
    <text evidence="23">The sequence shown here is derived from an EMBL/GenBank/DDBJ whole genome shotgun (WGS) entry which is preliminary data.</text>
</comment>
<dbReference type="Pfam" id="PF01842">
    <property type="entry name" value="ACT"/>
    <property type="match status" value="1"/>
</dbReference>
<reference evidence="23 24" key="1">
    <citation type="submission" date="2018-11" db="EMBL/GenBank/DDBJ databases">
        <authorList>
            <person name="Zhou Z."/>
            <person name="Wang G."/>
        </authorList>
    </citation>
    <scope>NUCLEOTIDE SEQUENCE [LARGE SCALE GENOMIC DNA]</scope>
    <source>
        <strain evidence="23 24">KCTC42998</strain>
    </source>
</reference>
<keyword evidence="12" id="KW-0584">Phenylalanine biosynthesis</keyword>
<evidence type="ECO:0000256" key="18">
    <source>
        <dbReference type="ARBA" id="ARBA00047848"/>
    </source>
</evidence>
<dbReference type="Pfam" id="PF01817">
    <property type="entry name" value="CM_2"/>
    <property type="match status" value="1"/>
</dbReference>
<dbReference type="UniPathway" id="UPA00120">
    <property type="reaction ID" value="UER00203"/>
</dbReference>
<evidence type="ECO:0000256" key="3">
    <source>
        <dbReference type="ARBA" id="ARBA00004496"/>
    </source>
</evidence>
<proteinExistence type="predicted"/>
<evidence type="ECO:0000256" key="9">
    <source>
        <dbReference type="ARBA" id="ARBA00022490"/>
    </source>
</evidence>
<evidence type="ECO:0000256" key="16">
    <source>
        <dbReference type="ARBA" id="ARBA00031175"/>
    </source>
</evidence>
<dbReference type="PROSITE" id="PS51171">
    <property type="entry name" value="PREPHENATE_DEHYDR_3"/>
    <property type="match status" value="1"/>
</dbReference>
<keyword evidence="24" id="KW-1185">Reference proteome</keyword>
<gene>
    <name evidence="23" type="primary">pheA</name>
    <name evidence="23" type="ORF">EHT87_01300</name>
</gene>
<evidence type="ECO:0000256" key="12">
    <source>
        <dbReference type="ARBA" id="ARBA00023222"/>
    </source>
</evidence>
<keyword evidence="10" id="KW-0028">Amino-acid biosynthesis</keyword>
<dbReference type="InterPro" id="IPR045865">
    <property type="entry name" value="ACT-like_dom_sf"/>
</dbReference>
<comment type="pathway">
    <text evidence="5">Metabolic intermediate biosynthesis; prephenate biosynthesis; prephenate from chorismate: step 1/1.</text>
</comment>
<evidence type="ECO:0000259" key="20">
    <source>
        <dbReference type="PROSITE" id="PS51168"/>
    </source>
</evidence>
<dbReference type="InterPro" id="IPR008242">
    <property type="entry name" value="Chor_mutase/pphenate_deHydtase"/>
</dbReference>
<evidence type="ECO:0000256" key="13">
    <source>
        <dbReference type="ARBA" id="ARBA00023235"/>
    </source>
</evidence>
<evidence type="ECO:0000256" key="19">
    <source>
        <dbReference type="PIRSR" id="PIRSR001500-2"/>
    </source>
</evidence>
<comment type="function">
    <text evidence="2">Catalyzes the Claisen rearrangement of chorismate to prephenate and the decarboxylation/dehydration of prephenate to phenylpyruvate.</text>
</comment>
<dbReference type="NCBIfam" id="NF008865">
    <property type="entry name" value="PRK11898.1"/>
    <property type="match status" value="1"/>
</dbReference>
<dbReference type="GO" id="GO:0004664">
    <property type="term" value="F:prephenate dehydratase activity"/>
    <property type="evidence" value="ECO:0007669"/>
    <property type="project" value="UniProtKB-EC"/>
</dbReference>
<dbReference type="NCBIfam" id="TIGR01807">
    <property type="entry name" value="CM_P2"/>
    <property type="match status" value="1"/>
</dbReference>
<dbReference type="Pfam" id="PF00800">
    <property type="entry name" value="PDT"/>
    <property type="match status" value="1"/>
</dbReference>
<dbReference type="EC" id="4.2.1.51" evidence="7"/>
<comment type="subcellular location">
    <subcellularLocation>
        <location evidence="3">Cytoplasm</location>
    </subcellularLocation>
</comment>
<evidence type="ECO:0000256" key="11">
    <source>
        <dbReference type="ARBA" id="ARBA00023141"/>
    </source>
</evidence>
<dbReference type="SUPFAM" id="SSF53850">
    <property type="entry name" value="Periplasmic binding protein-like II"/>
    <property type="match status" value="1"/>
</dbReference>
<dbReference type="PIRSF" id="PIRSF001500">
    <property type="entry name" value="Chor_mut_pdt_Ppr"/>
    <property type="match status" value="1"/>
</dbReference>
<evidence type="ECO:0000259" key="21">
    <source>
        <dbReference type="PROSITE" id="PS51171"/>
    </source>
</evidence>
<feature type="domain" description="ACT" evidence="22">
    <location>
        <begin position="303"/>
        <end position="382"/>
    </location>
</feature>
<keyword evidence="15" id="KW-0511">Multifunctional enzyme</keyword>
<dbReference type="EC" id="5.4.99.5" evidence="6"/>
<organism evidence="23 24">
    <name type="scientific">Larkinella knui</name>
    <dbReference type="NCBI Taxonomy" id="2025310"/>
    <lineage>
        <taxon>Bacteria</taxon>
        <taxon>Pseudomonadati</taxon>
        <taxon>Bacteroidota</taxon>
        <taxon>Cytophagia</taxon>
        <taxon>Cytophagales</taxon>
        <taxon>Spirosomataceae</taxon>
        <taxon>Larkinella</taxon>
    </lineage>
</organism>
<evidence type="ECO:0000256" key="7">
    <source>
        <dbReference type="ARBA" id="ARBA00013147"/>
    </source>
</evidence>
<dbReference type="PROSITE" id="PS51168">
    <property type="entry name" value="CHORISMATE_MUT_2"/>
    <property type="match status" value="1"/>
</dbReference>
<dbReference type="InterPro" id="IPR002912">
    <property type="entry name" value="ACT_dom"/>
</dbReference>
<dbReference type="SMART" id="SM00830">
    <property type="entry name" value="CM_2"/>
    <property type="match status" value="1"/>
</dbReference>
<dbReference type="PROSITE" id="PS00858">
    <property type="entry name" value="PREPHENATE_DEHYDR_2"/>
    <property type="match status" value="1"/>
</dbReference>
<dbReference type="Gene3D" id="3.30.70.260">
    <property type="match status" value="1"/>
</dbReference>
<dbReference type="InterPro" id="IPR010957">
    <property type="entry name" value="G/b/e-P-prot_chorismate_mutase"/>
</dbReference>
<dbReference type="Gene3D" id="1.20.59.10">
    <property type="entry name" value="Chorismate mutase"/>
    <property type="match status" value="1"/>
</dbReference>
<feature type="domain" description="Chorismate mutase" evidence="20">
    <location>
        <begin position="21"/>
        <end position="111"/>
    </location>
</feature>
<sequence>MSLTRQKTARFSNRFELFTPNFLKVTLESLRTQIDGIDDQLLQLLNQRMEVVRQVGELKKTNKSVIYRPEREKQILDRLHQLNTGLMTPAAIDAIYLEIFAVSRNLEMPERVAYLGPEGSFTHQAAESRFGAMSDYIALPNIRSVFESVETGRSRFGVVPIENNQEGVVNETIDLLFEKDLLIAAEAQIPIHFTFATQTDVLSEITHIYSKDIAFGQCSKFLRDYFDGLSAELVPVESTSKAAKLAAQQPRAAAICSNIASKLFGVPVLFDNIEDTDLNRTRFLVLAKDFTNQKSGHDKTTIVARLPNTNKPGVLAQFLQEFDARSINLTKIESRPLREGATFKYWFLIEFEGHANDPGVQEILEHHGADVKWLGSYVRSQG</sequence>
<evidence type="ECO:0000256" key="8">
    <source>
        <dbReference type="ARBA" id="ARBA00014401"/>
    </source>
</evidence>
<feature type="site" description="Essential for prephenate dehydratase activity" evidence="19">
    <location>
        <position position="281"/>
    </location>
</feature>
<evidence type="ECO:0000256" key="17">
    <source>
        <dbReference type="ARBA" id="ARBA00031520"/>
    </source>
</evidence>
<evidence type="ECO:0000313" key="24">
    <source>
        <dbReference type="Proteomes" id="UP000274271"/>
    </source>
</evidence>
<keyword evidence="13" id="KW-0413">Isomerase</keyword>
<name>A0A3P1CUE5_9BACT</name>
<accession>A0A3P1CUE5</accession>
<dbReference type="GO" id="GO:0004106">
    <property type="term" value="F:chorismate mutase activity"/>
    <property type="evidence" value="ECO:0007669"/>
    <property type="project" value="UniProtKB-EC"/>
</dbReference>
<dbReference type="SUPFAM" id="SSF55021">
    <property type="entry name" value="ACT-like"/>
    <property type="match status" value="1"/>
</dbReference>
<comment type="catalytic activity">
    <reaction evidence="1">
        <text>chorismate = prephenate</text>
        <dbReference type="Rhea" id="RHEA:13897"/>
        <dbReference type="ChEBI" id="CHEBI:29748"/>
        <dbReference type="ChEBI" id="CHEBI:29934"/>
        <dbReference type="EC" id="5.4.99.5"/>
    </reaction>
</comment>
<evidence type="ECO:0000313" key="23">
    <source>
        <dbReference type="EMBL" id="RRB16953.1"/>
    </source>
</evidence>